<dbReference type="AlphaFoldDB" id="A0A8H8BU39"/>
<reference evidence="1" key="1">
    <citation type="submission" date="2021-02" db="EMBL/GenBank/DDBJ databases">
        <title>Genome sequence Cadophora malorum strain M34.</title>
        <authorList>
            <person name="Stefanovic E."/>
            <person name="Vu D."/>
            <person name="Scully C."/>
            <person name="Dijksterhuis J."/>
            <person name="Roader J."/>
            <person name="Houbraken J."/>
        </authorList>
    </citation>
    <scope>NUCLEOTIDE SEQUENCE</scope>
    <source>
        <strain evidence="1">M34</strain>
    </source>
</reference>
<comment type="caution">
    <text evidence="1">The sequence shown here is derived from an EMBL/GenBank/DDBJ whole genome shotgun (WGS) entry which is preliminary data.</text>
</comment>
<evidence type="ECO:0000313" key="1">
    <source>
        <dbReference type="EMBL" id="KAG4423668.1"/>
    </source>
</evidence>
<proteinExistence type="predicted"/>
<keyword evidence="2" id="KW-1185">Reference proteome</keyword>
<accession>A0A8H8BU39</accession>
<sequence length="172" mass="19261">MESAISLGLEAVKALVILIQDIQSAPDFITDIRDTAHQFRAILDGSSDLQKIRYLTAKQFNDMLSSQKICIEHLQAITEILRCYISAKSGWLSIPGSLRFVLGRKGDLESHMARLTRHMNLLGILIDHRLRANAPERSSSRSVSQAQRPVISIDQFAYTQIRTSAPEPAPYD</sequence>
<protein>
    <submittedName>
        <fullName evidence="1">Uncharacterized protein</fullName>
    </submittedName>
</protein>
<organism evidence="1 2">
    <name type="scientific">Cadophora malorum</name>
    <dbReference type="NCBI Taxonomy" id="108018"/>
    <lineage>
        <taxon>Eukaryota</taxon>
        <taxon>Fungi</taxon>
        <taxon>Dikarya</taxon>
        <taxon>Ascomycota</taxon>
        <taxon>Pezizomycotina</taxon>
        <taxon>Leotiomycetes</taxon>
        <taxon>Helotiales</taxon>
        <taxon>Ploettnerulaceae</taxon>
        <taxon>Cadophora</taxon>
    </lineage>
</organism>
<dbReference type="OrthoDB" id="3550353at2759"/>
<name>A0A8H8BU39_9HELO</name>
<evidence type="ECO:0000313" key="2">
    <source>
        <dbReference type="Proteomes" id="UP000664132"/>
    </source>
</evidence>
<dbReference type="EMBL" id="JAFJYH010000031">
    <property type="protein sequence ID" value="KAG4423668.1"/>
    <property type="molecule type" value="Genomic_DNA"/>
</dbReference>
<dbReference type="Proteomes" id="UP000664132">
    <property type="component" value="Unassembled WGS sequence"/>
</dbReference>
<gene>
    <name evidence="1" type="ORF">IFR04_003213</name>
</gene>